<keyword evidence="4" id="KW-1185">Reference proteome</keyword>
<protein>
    <recommendedName>
        <fullName evidence="5">Peptidase S24/S26A/S26B/S26C domain-containing protein</fullName>
    </recommendedName>
</protein>
<feature type="domain" description="Bacteriophage CI repressor N-terminal" evidence="2">
    <location>
        <begin position="13"/>
        <end position="71"/>
    </location>
</feature>
<dbReference type="Pfam" id="PF00717">
    <property type="entry name" value="Peptidase_S24"/>
    <property type="match status" value="1"/>
</dbReference>
<dbReference type="InterPro" id="IPR039418">
    <property type="entry name" value="LexA-like"/>
</dbReference>
<dbReference type="InterPro" id="IPR050077">
    <property type="entry name" value="LexA_repressor"/>
</dbReference>
<dbReference type="SUPFAM" id="SSF51306">
    <property type="entry name" value="LexA/Signal peptidase"/>
    <property type="match status" value="1"/>
</dbReference>
<dbReference type="InterPro" id="IPR010744">
    <property type="entry name" value="Phage_CI_N"/>
</dbReference>
<organism evidence="3 4">
    <name type="scientific">Igneacidithiobacillus copahuensis</name>
    <dbReference type="NCBI Taxonomy" id="2724909"/>
    <lineage>
        <taxon>Bacteria</taxon>
        <taxon>Pseudomonadati</taxon>
        <taxon>Pseudomonadota</taxon>
        <taxon>Acidithiobacillia</taxon>
        <taxon>Acidithiobacillales</taxon>
        <taxon>Acidithiobacillaceae</taxon>
        <taxon>Igneacidithiobacillus</taxon>
    </lineage>
</organism>
<dbReference type="Pfam" id="PF07022">
    <property type="entry name" value="Phage_CI_repr"/>
    <property type="match status" value="1"/>
</dbReference>
<evidence type="ECO:0008006" key="5">
    <source>
        <dbReference type="Google" id="ProtNLM"/>
    </source>
</evidence>
<gene>
    <name evidence="3" type="ORF">HFQ13_09275</name>
</gene>
<evidence type="ECO:0000259" key="2">
    <source>
        <dbReference type="Pfam" id="PF07022"/>
    </source>
</evidence>
<dbReference type="AlphaFoldDB" id="A0AAE3CKE3"/>
<comment type="caution">
    <text evidence="3">The sequence shown here is derived from an EMBL/GenBank/DDBJ whole genome shotgun (WGS) entry which is preliminary data.</text>
</comment>
<feature type="domain" description="Peptidase S24/S26A/S26B/S26C" evidence="1">
    <location>
        <begin position="94"/>
        <end position="209"/>
    </location>
</feature>
<dbReference type="Gene3D" id="1.10.260.40">
    <property type="entry name" value="lambda repressor-like DNA-binding domains"/>
    <property type="match status" value="1"/>
</dbReference>
<dbReference type="Proteomes" id="UP001197378">
    <property type="component" value="Unassembled WGS sequence"/>
</dbReference>
<name>A0AAE3CKE3_9PROT</name>
<evidence type="ECO:0000313" key="4">
    <source>
        <dbReference type="Proteomes" id="UP001197378"/>
    </source>
</evidence>
<dbReference type="InterPro" id="IPR036286">
    <property type="entry name" value="LexA/Signal_pep-like_sf"/>
</dbReference>
<dbReference type="GO" id="GO:0045892">
    <property type="term" value="P:negative regulation of DNA-templated transcription"/>
    <property type="evidence" value="ECO:0007669"/>
    <property type="project" value="InterPro"/>
</dbReference>
<proteinExistence type="predicted"/>
<reference evidence="3" key="1">
    <citation type="journal article" date="2021" name="ISME J.">
        <title>Genomic evolution of the class Acidithiobacillia: deep-branching Proteobacteria living in extreme acidic conditions.</title>
        <authorList>
            <person name="Moya-Beltran A."/>
            <person name="Beard S."/>
            <person name="Rojas-Villalobos C."/>
            <person name="Issotta F."/>
            <person name="Gallardo Y."/>
            <person name="Ulloa R."/>
            <person name="Giaveno A."/>
            <person name="Degli Esposti M."/>
            <person name="Johnson D.B."/>
            <person name="Quatrini R."/>
        </authorList>
    </citation>
    <scope>NUCLEOTIDE SEQUENCE</scope>
    <source>
        <strain evidence="3">VAN18-1</strain>
    </source>
</reference>
<evidence type="ECO:0000313" key="3">
    <source>
        <dbReference type="EMBL" id="MBU2788390.1"/>
    </source>
</evidence>
<dbReference type="PANTHER" id="PTHR33516:SF2">
    <property type="entry name" value="LEXA REPRESSOR-RELATED"/>
    <property type="match status" value="1"/>
</dbReference>
<dbReference type="PANTHER" id="PTHR33516">
    <property type="entry name" value="LEXA REPRESSOR"/>
    <property type="match status" value="1"/>
</dbReference>
<dbReference type="Gene3D" id="2.10.109.10">
    <property type="entry name" value="Umud Fragment, subunit A"/>
    <property type="match status" value="1"/>
</dbReference>
<dbReference type="CDD" id="cd06529">
    <property type="entry name" value="S24_LexA-like"/>
    <property type="match status" value="1"/>
</dbReference>
<evidence type="ECO:0000259" key="1">
    <source>
        <dbReference type="Pfam" id="PF00717"/>
    </source>
</evidence>
<accession>A0AAE3CKE3</accession>
<sequence length="218" mass="23876">MGKGMKGYLEVFAALERIRSERNVPSQRQFAQQHLHVSEQTYWNWSKRGVPAQAVLDCAEKLRVSVDSLLGRRAVDFYGDYPARPGPDAVARYPLLGSVPAGDFREAVEAASTDPATQWLESAKKLPDGGFFLRVSGPSMSPTLSDGDVILVDPTAKPLHRSVVVVRNGSGEATVKRLIRDGESWMLVPDNPQFQAKPLGTCEVVGVVIYAQKDLTQP</sequence>
<dbReference type="InterPro" id="IPR015927">
    <property type="entry name" value="Peptidase_S24_S26A/B/C"/>
</dbReference>
<dbReference type="EMBL" id="JAAXYO010000146">
    <property type="protein sequence ID" value="MBU2788390.1"/>
    <property type="molecule type" value="Genomic_DNA"/>
</dbReference>
<dbReference type="GO" id="GO:0003677">
    <property type="term" value="F:DNA binding"/>
    <property type="evidence" value="ECO:0007669"/>
    <property type="project" value="InterPro"/>
</dbReference>
<dbReference type="InterPro" id="IPR010982">
    <property type="entry name" value="Lambda_DNA-bd_dom_sf"/>
</dbReference>